<protein>
    <submittedName>
        <fullName evidence="3">E5 beta</fullName>
    </submittedName>
</protein>
<dbReference type="EMBL" id="KU298942">
    <property type="protein sequence ID" value="ALT55071.1"/>
    <property type="molecule type" value="Genomic_DNA"/>
</dbReference>
<feature type="transmembrane region" description="Helical" evidence="1">
    <location>
        <begin position="23"/>
        <end position="42"/>
    </location>
</feature>
<dbReference type="Proteomes" id="UP000108723">
    <property type="component" value="Genome"/>
</dbReference>
<evidence type="ECO:0000313" key="4">
    <source>
        <dbReference type="EMBL" id="ALT55071.1"/>
    </source>
</evidence>
<evidence type="ECO:0000313" key="5">
    <source>
        <dbReference type="Proteomes" id="UP000108723"/>
    </source>
</evidence>
<evidence type="ECO:0000256" key="1">
    <source>
        <dbReference type="SAM" id="Phobius"/>
    </source>
</evidence>
<evidence type="ECO:0000313" key="2">
    <source>
        <dbReference type="EMBL" id="ALT55055.1"/>
    </source>
</evidence>
<organism evidence="3 6">
    <name type="scientific">human papillomavirus 87</name>
    <dbReference type="NCBI Taxonomy" id="120381"/>
    <lineage>
        <taxon>Viruses</taxon>
        <taxon>Monodnaviria</taxon>
        <taxon>Shotokuvirae</taxon>
        <taxon>Cossaviricota</taxon>
        <taxon>Papovaviricetes</taxon>
        <taxon>Zurhausenvirales</taxon>
        <taxon>Papillomaviridae</taxon>
        <taxon>Firstpapillomavirinae</taxon>
        <taxon>Alphapapillomavirus</taxon>
        <taxon>Alphapapillomavirus 3</taxon>
    </lineage>
</organism>
<dbReference type="EMBL" id="KU298941">
    <property type="protein sequence ID" value="ALT55063.1"/>
    <property type="molecule type" value="Genomic_DNA"/>
</dbReference>
<keyword evidence="1" id="KW-0812">Transmembrane</keyword>
<evidence type="ECO:0000313" key="3">
    <source>
        <dbReference type="EMBL" id="ALT55063.1"/>
    </source>
</evidence>
<sequence length="47" mass="5303">MYPLQVRGPQGGYDIVLFERGDVGILALILLLIAIILILLYIRILHL</sequence>
<dbReference type="EMBL" id="KU298940">
    <property type="protein sequence ID" value="ALT55055.1"/>
    <property type="molecule type" value="Genomic_DNA"/>
</dbReference>
<reference evidence="5 6" key="1">
    <citation type="journal article" date="2016" name="Virology">
        <title>Identification of novel human papillomavirus lineages and sublineages in HIV/HPV-coinfected pregnant women by next-generation sequencing.</title>
        <authorList>
            <person name="Siqueira J.D."/>
            <person name="Alves B.M."/>
            <person name="Prellwitz I.M."/>
            <person name="Furtado C."/>
            <person name="Meyrelles A.R."/>
            <person name="Machado E.S."/>
            <person name="Seuanez H.N."/>
            <person name="Soares M.A."/>
            <person name="Soares E.A."/>
        </authorList>
    </citation>
    <scope>NUCLEOTIDE SEQUENCE [LARGE SCALE GENOMIC DNA]</scope>
    <source>
        <strain evidence="2">65A.87</strain>
        <strain evidence="3">65C.87</strain>
        <strain evidence="4">83A.87</strain>
    </source>
</reference>
<accession>A0A162LT05</accession>
<proteinExistence type="predicted"/>
<dbReference type="Proteomes" id="UP000117702">
    <property type="component" value="Genome"/>
</dbReference>
<name>A0A162LT05_9PAPI</name>
<keyword evidence="1" id="KW-0472">Membrane</keyword>
<keyword evidence="1" id="KW-1133">Transmembrane helix</keyword>
<dbReference type="Proteomes" id="UP000158055">
    <property type="component" value="Genome"/>
</dbReference>
<evidence type="ECO:0000313" key="6">
    <source>
        <dbReference type="Proteomes" id="UP000117702"/>
    </source>
</evidence>